<dbReference type="NCBIfam" id="TIGR02365">
    <property type="entry name" value="dha_L_ycgS"/>
    <property type="match status" value="1"/>
</dbReference>
<dbReference type="AlphaFoldDB" id="A0A1I4NC75"/>
<evidence type="ECO:0000256" key="8">
    <source>
        <dbReference type="ARBA" id="ARBA00055771"/>
    </source>
</evidence>
<dbReference type="Pfam" id="PF02734">
    <property type="entry name" value="Dak2"/>
    <property type="match status" value="1"/>
</dbReference>
<sequence length="201" mass="21659">MKLTVKEIQAWLTRFAEEIKEKKAYLSDLDTPIGDGDHGNNMGRGVTAYEASFQQGAPDTISDTFKMFSMAMISKVGGASGPLYGSAFMNLMKATKGVEQIDSQEQLGEIIREGANGIQARGKAEQEDKTMLDVWFPVADALTAGNLTKEVIEQAKEHTAGLVAKKGRASYLGERSVGHIDPGAASSAILFTTLLEIIDEI</sequence>
<comment type="pathway">
    <text evidence="2">Polyol metabolism; glycerol degradation.</text>
</comment>
<dbReference type="EMBL" id="NGMS01000002">
    <property type="protein sequence ID" value="OTP25574.1"/>
    <property type="molecule type" value="Genomic_DNA"/>
</dbReference>
<evidence type="ECO:0000256" key="3">
    <source>
        <dbReference type="ARBA" id="ARBA00012095"/>
    </source>
</evidence>
<evidence type="ECO:0000256" key="1">
    <source>
        <dbReference type="ARBA" id="ARBA00001113"/>
    </source>
</evidence>
<evidence type="ECO:0000256" key="2">
    <source>
        <dbReference type="ARBA" id="ARBA00004745"/>
    </source>
</evidence>
<dbReference type="RefSeq" id="WP_074800552.1">
    <property type="nucleotide sequence ID" value="NZ_FOUC01000011.1"/>
</dbReference>
<dbReference type="SUPFAM" id="SSF101473">
    <property type="entry name" value="DhaL-like"/>
    <property type="match status" value="1"/>
</dbReference>
<proteinExistence type="predicted"/>
<evidence type="ECO:0000256" key="4">
    <source>
        <dbReference type="ARBA" id="ARBA00022679"/>
    </source>
</evidence>
<name>A0A1I4NC75_ENTMU</name>
<keyword evidence="4" id="KW-0808">Transferase</keyword>
<evidence type="ECO:0000256" key="5">
    <source>
        <dbReference type="ARBA" id="ARBA00022777"/>
    </source>
</evidence>
<protein>
    <recommendedName>
        <fullName evidence="3">phosphoenolpyruvate--glycerone phosphotransferase</fullName>
        <ecNumber evidence="3">2.7.1.121</ecNumber>
    </recommendedName>
</protein>
<dbReference type="InterPro" id="IPR012737">
    <property type="entry name" value="DhaK_L_YcgS"/>
</dbReference>
<dbReference type="PANTHER" id="PTHR28629">
    <property type="entry name" value="TRIOKINASE/FMN CYCLASE"/>
    <property type="match status" value="1"/>
</dbReference>
<dbReference type="InterPro" id="IPR004007">
    <property type="entry name" value="DhaL_dom"/>
</dbReference>
<dbReference type="SMART" id="SM01120">
    <property type="entry name" value="Dak2"/>
    <property type="match status" value="1"/>
</dbReference>
<dbReference type="GO" id="GO:0019563">
    <property type="term" value="P:glycerol catabolic process"/>
    <property type="evidence" value="ECO:0007669"/>
    <property type="project" value="TreeGrafter"/>
</dbReference>
<dbReference type="Proteomes" id="UP000195024">
    <property type="component" value="Unassembled WGS sequence"/>
</dbReference>
<comment type="subunit">
    <text evidence="7">Homodimer. The dihydroxyacetone kinase complex is composed of a homodimer of DhaM, a homodimer of DhaK and the subunit DhaL.</text>
</comment>
<dbReference type="PANTHER" id="PTHR28629:SF4">
    <property type="entry name" value="TRIOKINASE_FMN CYCLASE"/>
    <property type="match status" value="1"/>
</dbReference>
<dbReference type="InterPro" id="IPR036117">
    <property type="entry name" value="DhaL_dom_sf"/>
</dbReference>
<evidence type="ECO:0000256" key="6">
    <source>
        <dbReference type="ARBA" id="ARBA00022798"/>
    </source>
</evidence>
<dbReference type="GO" id="GO:0004371">
    <property type="term" value="F:glycerone kinase activity"/>
    <property type="evidence" value="ECO:0007669"/>
    <property type="project" value="InterPro"/>
</dbReference>
<dbReference type="GO" id="GO:0005829">
    <property type="term" value="C:cytosol"/>
    <property type="evidence" value="ECO:0007669"/>
    <property type="project" value="TreeGrafter"/>
</dbReference>
<dbReference type="FunFam" id="1.25.40.340:FF:000002">
    <property type="entry name" value="Dihydroxyacetone kinase, L subunit"/>
    <property type="match status" value="1"/>
</dbReference>
<keyword evidence="5 10" id="KW-0418">Kinase</keyword>
<dbReference type="PROSITE" id="PS51480">
    <property type="entry name" value="DHAL"/>
    <property type="match status" value="1"/>
</dbReference>
<gene>
    <name evidence="10" type="ORF">A5802_002727</name>
</gene>
<dbReference type="GO" id="GO:0047324">
    <property type="term" value="F:phosphoenolpyruvate-glycerone phosphotransferase activity"/>
    <property type="evidence" value="ECO:0007669"/>
    <property type="project" value="UniProtKB-EC"/>
</dbReference>
<comment type="caution">
    <text evidence="10">The sequence shown here is derived from an EMBL/GenBank/DDBJ whole genome shotgun (WGS) entry which is preliminary data.</text>
</comment>
<dbReference type="Gene3D" id="1.25.40.340">
    <property type="match status" value="1"/>
</dbReference>
<evidence type="ECO:0000313" key="10">
    <source>
        <dbReference type="EMBL" id="OTP25574.1"/>
    </source>
</evidence>
<evidence type="ECO:0000256" key="7">
    <source>
        <dbReference type="ARBA" id="ARBA00046577"/>
    </source>
</evidence>
<accession>A0A1I4NC75</accession>
<dbReference type="EC" id="2.7.1.121" evidence="3"/>
<evidence type="ECO:0000259" key="9">
    <source>
        <dbReference type="PROSITE" id="PS51480"/>
    </source>
</evidence>
<comment type="catalytic activity">
    <reaction evidence="1">
        <text>dihydroxyacetone + phosphoenolpyruvate = dihydroxyacetone phosphate + pyruvate</text>
        <dbReference type="Rhea" id="RHEA:18381"/>
        <dbReference type="ChEBI" id="CHEBI:15361"/>
        <dbReference type="ChEBI" id="CHEBI:16016"/>
        <dbReference type="ChEBI" id="CHEBI:57642"/>
        <dbReference type="ChEBI" id="CHEBI:58702"/>
        <dbReference type="EC" id="2.7.1.121"/>
    </reaction>
</comment>
<keyword evidence="6" id="KW-0319">Glycerol metabolism</keyword>
<dbReference type="InterPro" id="IPR050861">
    <property type="entry name" value="Dihydroxyacetone_Kinase"/>
</dbReference>
<evidence type="ECO:0000313" key="11">
    <source>
        <dbReference type="Proteomes" id="UP000195024"/>
    </source>
</evidence>
<organism evidence="10 11">
    <name type="scientific">Enterococcus mundtii</name>
    <dbReference type="NCBI Taxonomy" id="53346"/>
    <lineage>
        <taxon>Bacteria</taxon>
        <taxon>Bacillati</taxon>
        <taxon>Bacillota</taxon>
        <taxon>Bacilli</taxon>
        <taxon>Lactobacillales</taxon>
        <taxon>Enterococcaceae</taxon>
        <taxon>Enterococcus</taxon>
    </lineage>
</organism>
<reference evidence="10 11" key="1">
    <citation type="submission" date="2017-05" db="EMBL/GenBank/DDBJ databases">
        <title>The Genome Sequence of Enterococcus mundtii 6B1_DIV0119.</title>
        <authorList>
            <consortium name="The Broad Institute Genomics Platform"/>
            <consortium name="The Broad Institute Genomic Center for Infectious Diseases"/>
            <person name="Earl A."/>
            <person name="Manson A."/>
            <person name="Schwartman J."/>
            <person name="Gilmore M."/>
            <person name="Abouelleil A."/>
            <person name="Cao P."/>
            <person name="Chapman S."/>
            <person name="Cusick C."/>
            <person name="Shea T."/>
            <person name="Young S."/>
            <person name="Neafsey D."/>
            <person name="Nusbaum C."/>
            <person name="Birren B."/>
        </authorList>
    </citation>
    <scope>NUCLEOTIDE SEQUENCE [LARGE SCALE GENOMIC DNA]</scope>
    <source>
        <strain evidence="10 11">6B1_DIV0119</strain>
    </source>
</reference>
<feature type="domain" description="DhaL" evidence="9">
    <location>
        <begin position="6"/>
        <end position="196"/>
    </location>
</feature>
<comment type="function">
    <text evidence="8">ADP-binding subunit of the dihydroxyacetone kinase, which is responsible for the phosphoenolpyruvate (PEP)-dependent phosphorylation of dihydroxyacetone. DhaL-ADP is converted to DhaL-ATP via a phosphoryl group transfer from DhaM and transmits it to dihydroxyacetone binds to DhaK.</text>
</comment>